<dbReference type="PROSITE" id="PS51421">
    <property type="entry name" value="RAS"/>
    <property type="match status" value="1"/>
</dbReference>
<dbReference type="NCBIfam" id="TIGR00231">
    <property type="entry name" value="small_GTP"/>
    <property type="match status" value="1"/>
</dbReference>
<evidence type="ECO:0000256" key="2">
    <source>
        <dbReference type="ARBA" id="ARBA00022741"/>
    </source>
</evidence>
<dbReference type="GO" id="GO:0005525">
    <property type="term" value="F:GTP binding"/>
    <property type="evidence" value="ECO:0007669"/>
    <property type="project" value="UniProtKB-KW"/>
</dbReference>
<dbReference type="SMART" id="SM00175">
    <property type="entry name" value="RAB"/>
    <property type="match status" value="1"/>
</dbReference>
<accession>A0A1J4KEQ3</accession>
<dbReference type="GO" id="GO:0005764">
    <property type="term" value="C:lysosome"/>
    <property type="evidence" value="ECO:0007669"/>
    <property type="project" value="TreeGrafter"/>
</dbReference>
<dbReference type="InterPro" id="IPR001806">
    <property type="entry name" value="Small_GTPase"/>
</dbReference>
<comment type="similarity">
    <text evidence="1">Belongs to the small GTPase superfamily. Rab family.</text>
</comment>
<keyword evidence="5" id="KW-1185">Reference proteome</keyword>
<dbReference type="VEuPathDB" id="TrichDB:TRFO_04584"/>
<dbReference type="PANTHER" id="PTHR47981:SF20">
    <property type="entry name" value="RAS-RELATED PROTEIN RAB-7A"/>
    <property type="match status" value="1"/>
</dbReference>
<dbReference type="Pfam" id="PF00071">
    <property type="entry name" value="Ras"/>
    <property type="match status" value="1"/>
</dbReference>
<gene>
    <name evidence="4" type="ORF">TRFO_04584</name>
</gene>
<evidence type="ECO:0000256" key="3">
    <source>
        <dbReference type="ARBA" id="ARBA00023134"/>
    </source>
</evidence>
<organism evidence="4 5">
    <name type="scientific">Tritrichomonas foetus</name>
    <dbReference type="NCBI Taxonomy" id="1144522"/>
    <lineage>
        <taxon>Eukaryota</taxon>
        <taxon>Metamonada</taxon>
        <taxon>Parabasalia</taxon>
        <taxon>Tritrichomonadida</taxon>
        <taxon>Tritrichomonadidae</taxon>
        <taxon>Tritrichomonas</taxon>
    </lineage>
</organism>
<dbReference type="Proteomes" id="UP000179807">
    <property type="component" value="Unassembled WGS sequence"/>
</dbReference>
<protein>
    <submittedName>
        <fullName evidence="4">Small GTP-binding protein</fullName>
    </submittedName>
</protein>
<dbReference type="SUPFAM" id="SSF52540">
    <property type="entry name" value="P-loop containing nucleoside triphosphate hydrolases"/>
    <property type="match status" value="1"/>
</dbReference>
<dbReference type="PANTHER" id="PTHR47981">
    <property type="entry name" value="RAB FAMILY"/>
    <property type="match status" value="1"/>
</dbReference>
<dbReference type="SMART" id="SM00174">
    <property type="entry name" value="RHO"/>
    <property type="match status" value="1"/>
</dbReference>
<dbReference type="InterPro" id="IPR027417">
    <property type="entry name" value="P-loop_NTPase"/>
</dbReference>
<dbReference type="GeneID" id="94826690"/>
<reference evidence="4" key="1">
    <citation type="submission" date="2016-10" db="EMBL/GenBank/DDBJ databases">
        <authorList>
            <person name="Benchimol M."/>
            <person name="Almeida L.G."/>
            <person name="Vasconcelos A.T."/>
            <person name="Perreira-Neves A."/>
            <person name="Rosa I.A."/>
            <person name="Tasca T."/>
            <person name="Bogo M.R."/>
            <person name="de Souza W."/>
        </authorList>
    </citation>
    <scope>NUCLEOTIDE SEQUENCE [LARGE SCALE GENOMIC DNA]</scope>
    <source>
        <strain evidence="4">K</strain>
    </source>
</reference>
<keyword evidence="3" id="KW-0342">GTP-binding</keyword>
<evidence type="ECO:0000256" key="1">
    <source>
        <dbReference type="ARBA" id="ARBA00006270"/>
    </source>
</evidence>
<dbReference type="InterPro" id="IPR005225">
    <property type="entry name" value="Small_GTP-bd"/>
</dbReference>
<dbReference type="GO" id="GO:0005770">
    <property type="term" value="C:late endosome"/>
    <property type="evidence" value="ECO:0007669"/>
    <property type="project" value="TreeGrafter"/>
</dbReference>
<dbReference type="GO" id="GO:0045335">
    <property type="term" value="C:phagocytic vesicle"/>
    <property type="evidence" value="ECO:0007669"/>
    <property type="project" value="TreeGrafter"/>
</dbReference>
<dbReference type="AlphaFoldDB" id="A0A1J4KEQ3"/>
<keyword evidence="2" id="KW-0547">Nucleotide-binding</keyword>
<evidence type="ECO:0000313" key="4">
    <source>
        <dbReference type="EMBL" id="OHT09490.1"/>
    </source>
</evidence>
<proteinExistence type="inferred from homology"/>
<dbReference type="PROSITE" id="PS51419">
    <property type="entry name" value="RAB"/>
    <property type="match status" value="1"/>
</dbReference>
<name>A0A1J4KEQ3_9EUKA</name>
<dbReference type="SMART" id="SM00173">
    <property type="entry name" value="RAS"/>
    <property type="match status" value="1"/>
</dbReference>
<dbReference type="SMART" id="SM00176">
    <property type="entry name" value="RAN"/>
    <property type="match status" value="1"/>
</dbReference>
<dbReference type="PRINTS" id="PR00449">
    <property type="entry name" value="RASTRNSFRMNG"/>
</dbReference>
<dbReference type="FunFam" id="3.40.50.300:FF:000808">
    <property type="entry name" value="Small GTP-binding protein, putative"/>
    <property type="match status" value="1"/>
</dbReference>
<comment type="caution">
    <text evidence="4">The sequence shown here is derived from an EMBL/GenBank/DDBJ whole genome shotgun (WGS) entry which is preliminary data.</text>
</comment>
<dbReference type="RefSeq" id="XP_068362626.1">
    <property type="nucleotide sequence ID" value="XM_068491986.1"/>
</dbReference>
<sequence>MGEFAQNPHLKIVLLGDSGVGKTSVAFRWTTGIWQDSIQPTIGANHQRKVVHLENQDVDVYVWDTAGQEQYRALTPLYSRSSSCAIIMAAANDPSSFDSLSTWQELLFGSQASSERVPPSILAINKIDLYDEKESFFTRDEIDERYAQKFESIMYVSARTGEGIDDMFVMAADAAFKFMRQYADKDRVIVEANESRGCC</sequence>
<dbReference type="GO" id="GO:0090385">
    <property type="term" value="P:phagosome-lysosome fusion"/>
    <property type="evidence" value="ECO:0007669"/>
    <property type="project" value="TreeGrafter"/>
</dbReference>
<dbReference type="EMBL" id="MLAK01000638">
    <property type="protein sequence ID" value="OHT09490.1"/>
    <property type="molecule type" value="Genomic_DNA"/>
</dbReference>
<evidence type="ECO:0000313" key="5">
    <source>
        <dbReference type="Proteomes" id="UP000179807"/>
    </source>
</evidence>
<dbReference type="Gene3D" id="3.40.50.300">
    <property type="entry name" value="P-loop containing nucleotide triphosphate hydrolases"/>
    <property type="match status" value="1"/>
</dbReference>
<dbReference type="GO" id="GO:0003924">
    <property type="term" value="F:GTPase activity"/>
    <property type="evidence" value="ECO:0007669"/>
    <property type="project" value="InterPro"/>
</dbReference>
<dbReference type="CDD" id="cd00154">
    <property type="entry name" value="Rab"/>
    <property type="match status" value="1"/>
</dbReference>